<dbReference type="EMBL" id="FOYL01000012">
    <property type="protein sequence ID" value="SFR28098.1"/>
    <property type="molecule type" value="Genomic_DNA"/>
</dbReference>
<organism evidence="1 2">
    <name type="scientific">Lentzea waywayandensis</name>
    <dbReference type="NCBI Taxonomy" id="84724"/>
    <lineage>
        <taxon>Bacteria</taxon>
        <taxon>Bacillati</taxon>
        <taxon>Actinomycetota</taxon>
        <taxon>Actinomycetes</taxon>
        <taxon>Pseudonocardiales</taxon>
        <taxon>Pseudonocardiaceae</taxon>
        <taxon>Lentzea</taxon>
    </lineage>
</organism>
<dbReference type="Gene3D" id="3.40.50.300">
    <property type="entry name" value="P-loop containing nucleotide triphosphate hydrolases"/>
    <property type="match status" value="1"/>
</dbReference>
<dbReference type="SUPFAM" id="SSF52540">
    <property type="entry name" value="P-loop containing nucleoside triphosphate hydrolases"/>
    <property type="match status" value="1"/>
</dbReference>
<protein>
    <submittedName>
        <fullName evidence="1">GTPase SAR1 family protein</fullName>
    </submittedName>
</protein>
<proteinExistence type="predicted"/>
<reference evidence="2" key="1">
    <citation type="submission" date="2016-10" db="EMBL/GenBank/DDBJ databases">
        <authorList>
            <person name="Varghese N."/>
            <person name="Submissions S."/>
        </authorList>
    </citation>
    <scope>NUCLEOTIDE SEQUENCE [LARGE SCALE GENOMIC DNA]</scope>
    <source>
        <strain evidence="2">DSM 44232</strain>
    </source>
</reference>
<gene>
    <name evidence="1" type="ORF">SAMN04488564_112209</name>
</gene>
<dbReference type="Proteomes" id="UP000198583">
    <property type="component" value="Unassembled WGS sequence"/>
</dbReference>
<dbReference type="OrthoDB" id="9255714at2"/>
<sequence>MTQPFKVAMVGPTAVGKTTLLSAILDQTQTLLNGTPIEVAAAEETERKLATNRKELAKALAAEEFEVAALRSTQQVTNYDVRLRSIDVPSLSVPFAILDFPGGWLDPDARAGSPQAGAQWARCMDHIQQSMMLVVPIDAAVLMETSTGKERAARVVRLGLPEVVEVVRKWARLRNQVPDEPAILVLAPLKCEKYFSDNGRDTGFTGHELATEVRAVYEDVLNAARDQASLRPIRIVYAPIDTYGCVELMEACWEPGPDGDLKLTTRYRFRGAPPKISIRAASTVTQELCQAIVTARRAEEELDRAGTLRRVDALTGRRDQKKGFFGALRYFVSGEASKVAAGIESGTSRLAVIEQRHRQLAAALEALAAHQQDDRVEIW</sequence>
<name>A0A1I6FDW5_9PSEU</name>
<evidence type="ECO:0000313" key="1">
    <source>
        <dbReference type="EMBL" id="SFR28098.1"/>
    </source>
</evidence>
<dbReference type="InterPro" id="IPR027417">
    <property type="entry name" value="P-loop_NTPase"/>
</dbReference>
<dbReference type="RefSeq" id="WP_143138947.1">
    <property type="nucleotide sequence ID" value="NZ_FOYL01000012.1"/>
</dbReference>
<dbReference type="STRING" id="84724.SAMN04488564_112209"/>
<accession>A0A1I6FDW5</accession>
<evidence type="ECO:0000313" key="2">
    <source>
        <dbReference type="Proteomes" id="UP000198583"/>
    </source>
</evidence>
<dbReference type="AlphaFoldDB" id="A0A1I6FDW5"/>
<keyword evidence="2" id="KW-1185">Reference proteome</keyword>